<dbReference type="Proteomes" id="UP001172457">
    <property type="component" value="Chromosome 4"/>
</dbReference>
<sequence length="174" mass="20051">MVDNLCSATVHWFGSNNGNKPRIVTFDLGVEAFGEICFPNSVKLEGYWNDLGFYSGKLCVMSSHKLNDFELWVMNEYGVAESWTKLLTFSNFGVDIDPYGFTTSKNDSDGWLRRYTFDQLNIYDPDTDTVQSFGRVVRERDWTKIVRYIESLVWIAPSKQIQSAAEIEISQIER</sequence>
<dbReference type="EMBL" id="JARYMX010000004">
    <property type="protein sequence ID" value="KAJ9553819.1"/>
    <property type="molecule type" value="Genomic_DNA"/>
</dbReference>
<evidence type="ECO:0000259" key="1">
    <source>
        <dbReference type="Pfam" id="PF08268"/>
    </source>
</evidence>
<gene>
    <name evidence="2" type="ORF">OSB04_017864</name>
</gene>
<name>A0AA38WL53_9ASTR</name>
<organism evidence="2 3">
    <name type="scientific">Centaurea solstitialis</name>
    <name type="common">yellow star-thistle</name>
    <dbReference type="NCBI Taxonomy" id="347529"/>
    <lineage>
        <taxon>Eukaryota</taxon>
        <taxon>Viridiplantae</taxon>
        <taxon>Streptophyta</taxon>
        <taxon>Embryophyta</taxon>
        <taxon>Tracheophyta</taxon>
        <taxon>Spermatophyta</taxon>
        <taxon>Magnoliopsida</taxon>
        <taxon>eudicotyledons</taxon>
        <taxon>Gunneridae</taxon>
        <taxon>Pentapetalae</taxon>
        <taxon>asterids</taxon>
        <taxon>campanulids</taxon>
        <taxon>Asterales</taxon>
        <taxon>Asteraceae</taxon>
        <taxon>Carduoideae</taxon>
        <taxon>Cardueae</taxon>
        <taxon>Centaureinae</taxon>
        <taxon>Centaurea</taxon>
    </lineage>
</organism>
<dbReference type="AlphaFoldDB" id="A0AA38WL53"/>
<dbReference type="NCBIfam" id="TIGR01640">
    <property type="entry name" value="F_box_assoc_1"/>
    <property type="match status" value="1"/>
</dbReference>
<dbReference type="InterPro" id="IPR017451">
    <property type="entry name" value="F-box-assoc_interact_dom"/>
</dbReference>
<proteinExistence type="predicted"/>
<dbReference type="Pfam" id="PF08268">
    <property type="entry name" value="FBA_3"/>
    <property type="match status" value="1"/>
</dbReference>
<protein>
    <recommendedName>
        <fullName evidence="1">F-box associated beta-propeller type 3 domain-containing protein</fullName>
    </recommendedName>
</protein>
<feature type="domain" description="F-box associated beta-propeller type 3" evidence="1">
    <location>
        <begin position="15"/>
        <end position="85"/>
    </location>
</feature>
<evidence type="ECO:0000313" key="2">
    <source>
        <dbReference type="EMBL" id="KAJ9553819.1"/>
    </source>
</evidence>
<keyword evidence="3" id="KW-1185">Reference proteome</keyword>
<evidence type="ECO:0000313" key="3">
    <source>
        <dbReference type="Proteomes" id="UP001172457"/>
    </source>
</evidence>
<comment type="caution">
    <text evidence="2">The sequence shown here is derived from an EMBL/GenBank/DDBJ whole genome shotgun (WGS) entry which is preliminary data.</text>
</comment>
<accession>A0AA38WL53</accession>
<dbReference type="InterPro" id="IPR013187">
    <property type="entry name" value="F-box-assoc_dom_typ3"/>
</dbReference>
<reference evidence="2" key="1">
    <citation type="submission" date="2023-03" db="EMBL/GenBank/DDBJ databases">
        <title>Chromosome-scale reference genome and RAD-based genetic map of yellow starthistle (Centaurea solstitialis) reveal putative structural variation and QTLs associated with invader traits.</title>
        <authorList>
            <person name="Reatini B."/>
            <person name="Cang F.A."/>
            <person name="Jiang Q."/>
            <person name="Mckibben M.T.W."/>
            <person name="Barker M.S."/>
            <person name="Rieseberg L.H."/>
            <person name="Dlugosch K.M."/>
        </authorList>
    </citation>
    <scope>NUCLEOTIDE SEQUENCE</scope>
    <source>
        <strain evidence="2">CAN-66</strain>
        <tissue evidence="2">Leaf</tissue>
    </source>
</reference>